<accession>A0A9P5NWK4</accession>
<dbReference type="EMBL" id="JADNYJ010000009">
    <property type="protein sequence ID" value="KAF8909246.1"/>
    <property type="molecule type" value="Genomic_DNA"/>
</dbReference>
<sequence>MTFHVLFSSSLTSIYLSVVFILSTPPSSCPPSPGPATFRRRSRLQLVFLIHILILITGSFLELPARLRVSHSSGKHPTTFRSHRREPLKAAKLYSTCWNPPTTSSSYLMIPGNT</sequence>
<dbReference type="Proteomes" id="UP000724874">
    <property type="component" value="Unassembled WGS sequence"/>
</dbReference>
<dbReference type="AlphaFoldDB" id="A0A9P5NWK4"/>
<keyword evidence="1" id="KW-0812">Transmembrane</keyword>
<keyword evidence="1" id="KW-0472">Membrane</keyword>
<keyword evidence="3" id="KW-1185">Reference proteome</keyword>
<gene>
    <name evidence="2" type="ORF">CPB84DRAFT_1765643</name>
</gene>
<name>A0A9P5NWK4_GYMJU</name>
<evidence type="ECO:0000256" key="1">
    <source>
        <dbReference type="SAM" id="Phobius"/>
    </source>
</evidence>
<evidence type="ECO:0000313" key="3">
    <source>
        <dbReference type="Proteomes" id="UP000724874"/>
    </source>
</evidence>
<proteinExistence type="predicted"/>
<reference evidence="2" key="1">
    <citation type="submission" date="2020-11" db="EMBL/GenBank/DDBJ databases">
        <authorList>
            <consortium name="DOE Joint Genome Institute"/>
            <person name="Ahrendt S."/>
            <person name="Riley R."/>
            <person name="Andreopoulos W."/>
            <person name="LaButti K."/>
            <person name="Pangilinan J."/>
            <person name="Ruiz-duenas F.J."/>
            <person name="Barrasa J.M."/>
            <person name="Sanchez-Garcia M."/>
            <person name="Camarero S."/>
            <person name="Miyauchi S."/>
            <person name="Serrano A."/>
            <person name="Linde D."/>
            <person name="Babiker R."/>
            <person name="Drula E."/>
            <person name="Ayuso-Fernandez I."/>
            <person name="Pacheco R."/>
            <person name="Padilla G."/>
            <person name="Ferreira P."/>
            <person name="Barriuso J."/>
            <person name="Kellner H."/>
            <person name="Castanera R."/>
            <person name="Alfaro M."/>
            <person name="Ramirez L."/>
            <person name="Pisabarro A.G."/>
            <person name="Kuo A."/>
            <person name="Tritt A."/>
            <person name="Lipzen A."/>
            <person name="He G."/>
            <person name="Yan M."/>
            <person name="Ng V."/>
            <person name="Cullen D."/>
            <person name="Martin F."/>
            <person name="Rosso M.-N."/>
            <person name="Henrissat B."/>
            <person name="Hibbett D."/>
            <person name="Martinez A.T."/>
            <person name="Grigoriev I.V."/>
        </authorList>
    </citation>
    <scope>NUCLEOTIDE SEQUENCE</scope>
    <source>
        <strain evidence="2">AH 44721</strain>
    </source>
</reference>
<feature type="transmembrane region" description="Helical" evidence="1">
    <location>
        <begin position="5"/>
        <end position="24"/>
    </location>
</feature>
<protein>
    <submittedName>
        <fullName evidence="2">Uncharacterized protein</fullName>
    </submittedName>
</protein>
<comment type="caution">
    <text evidence="2">The sequence shown here is derived from an EMBL/GenBank/DDBJ whole genome shotgun (WGS) entry which is preliminary data.</text>
</comment>
<keyword evidence="1" id="KW-1133">Transmembrane helix</keyword>
<evidence type="ECO:0000313" key="2">
    <source>
        <dbReference type="EMBL" id="KAF8909246.1"/>
    </source>
</evidence>
<feature type="transmembrane region" description="Helical" evidence="1">
    <location>
        <begin position="44"/>
        <end position="63"/>
    </location>
</feature>
<organism evidence="2 3">
    <name type="scientific">Gymnopilus junonius</name>
    <name type="common">Spectacular rustgill mushroom</name>
    <name type="synonym">Gymnopilus spectabilis subsp. junonius</name>
    <dbReference type="NCBI Taxonomy" id="109634"/>
    <lineage>
        <taxon>Eukaryota</taxon>
        <taxon>Fungi</taxon>
        <taxon>Dikarya</taxon>
        <taxon>Basidiomycota</taxon>
        <taxon>Agaricomycotina</taxon>
        <taxon>Agaricomycetes</taxon>
        <taxon>Agaricomycetidae</taxon>
        <taxon>Agaricales</taxon>
        <taxon>Agaricineae</taxon>
        <taxon>Hymenogastraceae</taxon>
        <taxon>Gymnopilus</taxon>
    </lineage>
</organism>